<dbReference type="InterPro" id="IPR009003">
    <property type="entry name" value="Peptidase_S1_PA"/>
</dbReference>
<dbReference type="PANTHER" id="PTHR15462:SF8">
    <property type="entry name" value="SERINE PROTEASE"/>
    <property type="match status" value="1"/>
</dbReference>
<dbReference type="PROSITE" id="PS00134">
    <property type="entry name" value="TRYPSIN_HIS"/>
    <property type="match status" value="1"/>
</dbReference>
<dbReference type="PROSITE" id="PS50240">
    <property type="entry name" value="TRYPSIN_DOM"/>
    <property type="match status" value="1"/>
</dbReference>
<keyword evidence="5" id="KW-1185">Reference proteome</keyword>
<dbReference type="GO" id="GO:0006508">
    <property type="term" value="P:proteolysis"/>
    <property type="evidence" value="ECO:0007669"/>
    <property type="project" value="UniProtKB-KW"/>
</dbReference>
<dbReference type="GO" id="GO:0004252">
    <property type="term" value="F:serine-type endopeptidase activity"/>
    <property type="evidence" value="ECO:0007669"/>
    <property type="project" value="InterPro"/>
</dbReference>
<dbReference type="PANTHER" id="PTHR15462">
    <property type="entry name" value="SERINE PROTEASE"/>
    <property type="match status" value="1"/>
</dbReference>
<evidence type="ECO:0000259" key="3">
    <source>
        <dbReference type="PROSITE" id="PS50240"/>
    </source>
</evidence>
<evidence type="ECO:0000313" key="5">
    <source>
        <dbReference type="Proteomes" id="UP000285908"/>
    </source>
</evidence>
<name>A0A438ADW1_9RHOB</name>
<evidence type="ECO:0000313" key="4">
    <source>
        <dbReference type="EMBL" id="RVV96896.1"/>
    </source>
</evidence>
<dbReference type="RefSeq" id="WP_127907690.1">
    <property type="nucleotide sequence ID" value="NZ_RQXX01000007.1"/>
</dbReference>
<dbReference type="AlphaFoldDB" id="A0A438ADW1"/>
<evidence type="ECO:0000256" key="2">
    <source>
        <dbReference type="SAM" id="SignalP"/>
    </source>
</evidence>
<dbReference type="Gene3D" id="2.40.10.10">
    <property type="entry name" value="Trypsin-like serine proteases"/>
    <property type="match status" value="2"/>
</dbReference>
<dbReference type="SUPFAM" id="SSF50494">
    <property type="entry name" value="Trypsin-like serine proteases"/>
    <property type="match status" value="1"/>
</dbReference>
<dbReference type="Proteomes" id="UP000285908">
    <property type="component" value="Unassembled WGS sequence"/>
</dbReference>
<feature type="chain" id="PRO_5019454867" evidence="2">
    <location>
        <begin position="24"/>
        <end position="274"/>
    </location>
</feature>
<dbReference type="PRINTS" id="PR00722">
    <property type="entry name" value="CHYMOTRYPSIN"/>
</dbReference>
<dbReference type="InterPro" id="IPR001254">
    <property type="entry name" value="Trypsin_dom"/>
</dbReference>
<gene>
    <name evidence="4" type="ORF">EKE94_16260</name>
</gene>
<dbReference type="EMBL" id="RQXX01000007">
    <property type="protein sequence ID" value="RVV96896.1"/>
    <property type="molecule type" value="Genomic_DNA"/>
</dbReference>
<dbReference type="InterPro" id="IPR001314">
    <property type="entry name" value="Peptidase_S1A"/>
</dbReference>
<dbReference type="InterPro" id="IPR050966">
    <property type="entry name" value="Glutamyl_endopeptidase"/>
</dbReference>
<feature type="domain" description="Peptidase S1" evidence="3">
    <location>
        <begin position="3"/>
        <end position="214"/>
    </location>
</feature>
<dbReference type="InterPro" id="IPR043504">
    <property type="entry name" value="Peptidase_S1_PA_chymotrypsin"/>
</dbReference>
<keyword evidence="4" id="KW-0645">Protease</keyword>
<protein>
    <submittedName>
        <fullName evidence="4">Trypsin-like serine protease</fullName>
    </submittedName>
</protein>
<dbReference type="InterPro" id="IPR018114">
    <property type="entry name" value="TRYPSIN_HIS"/>
</dbReference>
<keyword evidence="4" id="KW-0378">Hydrolase</keyword>
<proteinExistence type="predicted"/>
<keyword evidence="1 2" id="KW-0732">Signal</keyword>
<dbReference type="Pfam" id="PF00089">
    <property type="entry name" value="Trypsin"/>
    <property type="match status" value="1"/>
</dbReference>
<accession>A0A438ADW1</accession>
<evidence type="ECO:0000256" key="1">
    <source>
        <dbReference type="ARBA" id="ARBA00022729"/>
    </source>
</evidence>
<dbReference type="OrthoDB" id="267336at2"/>
<reference evidence="4 5" key="1">
    <citation type="submission" date="2018-11" db="EMBL/GenBank/DDBJ databases">
        <title>Mesobaculum littorinae gen. nov., sp. nov., isolated from Littorina scabra that represents a novel genus of the order Rhodobacteraceae.</title>
        <authorList>
            <person name="Li F."/>
        </authorList>
    </citation>
    <scope>NUCLEOTIDE SEQUENCE [LARGE SCALE GENOMIC DNA]</scope>
    <source>
        <strain evidence="4 5">M0103</strain>
    </source>
</reference>
<sequence>MRQFGAALILVVAAFFGPLPAIAQTSDLRALTTADEARGWDGVGRLDLGQGGFCTGALIDEQLVLTAAHCLFDKRTGARIAPEAMEFLAGWRDGRAEAYRGVRRAMEHPAYRPGAGAETAEVAHDLALIELDQPIRNPHVRPFRTDARPRQGDEVGIVSYAHDRAERPSLQEVCHVLTRRGGTLILSCDVDFGSSGAPIFVVQGGEARIVSVVSAKAEMNAQKVSLGTDLGAPLADLRQLMAASDGVFYRAAPTQGSLGDAPATRAGGAKFVRP</sequence>
<organism evidence="4 5">
    <name type="scientific">Mesobaculum littorinae</name>
    <dbReference type="NCBI Taxonomy" id="2486419"/>
    <lineage>
        <taxon>Bacteria</taxon>
        <taxon>Pseudomonadati</taxon>
        <taxon>Pseudomonadota</taxon>
        <taxon>Alphaproteobacteria</taxon>
        <taxon>Rhodobacterales</taxon>
        <taxon>Roseobacteraceae</taxon>
        <taxon>Mesobaculum</taxon>
    </lineage>
</organism>
<comment type="caution">
    <text evidence="4">The sequence shown here is derived from an EMBL/GenBank/DDBJ whole genome shotgun (WGS) entry which is preliminary data.</text>
</comment>
<feature type="signal peptide" evidence="2">
    <location>
        <begin position="1"/>
        <end position="23"/>
    </location>
</feature>